<feature type="region of interest" description="Disordered" evidence="1">
    <location>
        <begin position="1"/>
        <end position="30"/>
    </location>
</feature>
<name>A0AA84Z7D1_9TREM</name>
<sequence length="186" mass="20386">MNELRENSNTSLNSNDADPVSEKNPLHTSSRINLASSNNFNIKRGNSELLIGNCGFAADEQQSITNKQNIISSDQSSNNFQINTNSSNLQSSDIPSAPESFKCDQFSCEMVNPSVIIPSITYTGTENATPTLLNIKESDKLHVISDASKHSKSLELDSNSSLELFQNDSSIRSFGNFTREGEPTIY</sequence>
<protein>
    <submittedName>
        <fullName evidence="3">Uncharacterized protein</fullName>
    </submittedName>
</protein>
<evidence type="ECO:0000313" key="2">
    <source>
        <dbReference type="Proteomes" id="UP000050790"/>
    </source>
</evidence>
<evidence type="ECO:0000256" key="1">
    <source>
        <dbReference type="SAM" id="MobiDB-lite"/>
    </source>
</evidence>
<feature type="compositionally biased region" description="Polar residues" evidence="1">
    <location>
        <begin position="7"/>
        <end position="16"/>
    </location>
</feature>
<reference evidence="3" key="1">
    <citation type="submission" date="2023-11" db="UniProtKB">
        <authorList>
            <consortium name="WormBaseParasite"/>
        </authorList>
    </citation>
    <scope>IDENTIFICATION</scope>
</reference>
<dbReference type="WBParaSite" id="SMRG1_11720.1">
    <property type="protein sequence ID" value="SMRG1_11720.1"/>
    <property type="gene ID" value="SMRG1_11720"/>
</dbReference>
<dbReference type="Proteomes" id="UP000050790">
    <property type="component" value="Unassembled WGS sequence"/>
</dbReference>
<dbReference type="AlphaFoldDB" id="A0AA84Z7D1"/>
<organism evidence="2 3">
    <name type="scientific">Schistosoma margrebowiei</name>
    <dbReference type="NCBI Taxonomy" id="48269"/>
    <lineage>
        <taxon>Eukaryota</taxon>
        <taxon>Metazoa</taxon>
        <taxon>Spiralia</taxon>
        <taxon>Lophotrochozoa</taxon>
        <taxon>Platyhelminthes</taxon>
        <taxon>Trematoda</taxon>
        <taxon>Digenea</taxon>
        <taxon>Strigeidida</taxon>
        <taxon>Schistosomatoidea</taxon>
        <taxon>Schistosomatidae</taxon>
        <taxon>Schistosoma</taxon>
    </lineage>
</organism>
<proteinExistence type="predicted"/>
<evidence type="ECO:0000313" key="3">
    <source>
        <dbReference type="WBParaSite" id="SMRG1_11720.1"/>
    </source>
</evidence>
<accession>A0AA84Z7D1</accession>